<keyword evidence="6" id="KW-0969">Cilium</keyword>
<dbReference type="Pfam" id="PF02049">
    <property type="entry name" value="FliE"/>
    <property type="match status" value="1"/>
</dbReference>
<evidence type="ECO:0000313" key="7">
    <source>
        <dbReference type="Proteomes" id="UP001354971"/>
    </source>
</evidence>
<reference evidence="6 7" key="1">
    <citation type="submission" date="2024-01" db="EMBL/GenBank/DDBJ databases">
        <title>Hyphobacterium bacterium isolated from marine sediment.</title>
        <authorList>
            <person name="Zhao S."/>
        </authorList>
    </citation>
    <scope>NUCLEOTIDE SEQUENCE [LARGE SCALE GENOMIC DNA]</scope>
    <source>
        <strain evidence="7">HN65</strain>
    </source>
</reference>
<keyword evidence="3 4" id="KW-0975">Bacterial flagellum</keyword>
<organism evidence="6 7">
    <name type="scientific">Hyphobacterium lacteum</name>
    <dbReference type="NCBI Taxonomy" id="3116575"/>
    <lineage>
        <taxon>Bacteria</taxon>
        <taxon>Pseudomonadati</taxon>
        <taxon>Pseudomonadota</taxon>
        <taxon>Alphaproteobacteria</taxon>
        <taxon>Maricaulales</taxon>
        <taxon>Maricaulaceae</taxon>
        <taxon>Hyphobacterium</taxon>
    </lineage>
</organism>
<dbReference type="EMBL" id="JAZDRP010000004">
    <property type="protein sequence ID" value="MEE2526177.1"/>
    <property type="molecule type" value="Genomic_DNA"/>
</dbReference>
<evidence type="ECO:0000313" key="6">
    <source>
        <dbReference type="EMBL" id="MEE2526177.1"/>
    </source>
</evidence>
<keyword evidence="6" id="KW-0282">Flagellum</keyword>
<comment type="similarity">
    <text evidence="2 4">Belongs to the FliE family.</text>
</comment>
<dbReference type="PANTHER" id="PTHR34653:SF1">
    <property type="entry name" value="FLAGELLAR HOOK-BASAL BODY COMPLEX PROTEIN FLIE"/>
    <property type="match status" value="1"/>
</dbReference>
<keyword evidence="7" id="KW-1185">Reference proteome</keyword>
<accession>A0ABU7LQJ3</accession>
<dbReference type="PRINTS" id="PR01006">
    <property type="entry name" value="FLGHOOKFLIE"/>
</dbReference>
<evidence type="ECO:0000256" key="4">
    <source>
        <dbReference type="HAMAP-Rule" id="MF_00724"/>
    </source>
</evidence>
<proteinExistence type="inferred from homology"/>
<name>A0ABU7LQJ3_9PROT</name>
<dbReference type="Proteomes" id="UP001354971">
    <property type="component" value="Unassembled WGS sequence"/>
</dbReference>
<dbReference type="HAMAP" id="MF_00724">
    <property type="entry name" value="FliE"/>
    <property type="match status" value="1"/>
</dbReference>
<evidence type="ECO:0000256" key="2">
    <source>
        <dbReference type="ARBA" id="ARBA00009272"/>
    </source>
</evidence>
<dbReference type="RefSeq" id="WP_330198840.1">
    <property type="nucleotide sequence ID" value="NZ_JAZDRP010000004.1"/>
</dbReference>
<dbReference type="PANTHER" id="PTHR34653">
    <property type="match status" value="1"/>
</dbReference>
<dbReference type="NCBIfam" id="TIGR00205">
    <property type="entry name" value="fliE"/>
    <property type="match status" value="1"/>
</dbReference>
<protein>
    <recommendedName>
        <fullName evidence="4 5">Flagellar hook-basal body complex protein FliE</fullName>
    </recommendedName>
</protein>
<sequence length="105" mass="10717">MATDLTSALNAYRAAAGQAAQAAGGAQPADETAGQKFTELVQGALETTNTSLVQAEQLTASAAVGDAELVDVVTAVAAAEVQLETVIAVRDEVIRAYNDILKMPI</sequence>
<keyword evidence="6" id="KW-0966">Cell projection</keyword>
<gene>
    <name evidence="4 6" type="primary">fliE</name>
    <name evidence="6" type="ORF">V0U79_07345</name>
</gene>
<dbReference type="InterPro" id="IPR001624">
    <property type="entry name" value="FliE"/>
</dbReference>
<comment type="caution">
    <text evidence="6">The sequence shown here is derived from an EMBL/GenBank/DDBJ whole genome shotgun (WGS) entry which is preliminary data.</text>
</comment>
<comment type="subcellular location">
    <subcellularLocation>
        <location evidence="1 4">Bacterial flagellum basal body</location>
    </subcellularLocation>
</comment>
<evidence type="ECO:0000256" key="3">
    <source>
        <dbReference type="ARBA" id="ARBA00023143"/>
    </source>
</evidence>
<evidence type="ECO:0000256" key="1">
    <source>
        <dbReference type="ARBA" id="ARBA00004117"/>
    </source>
</evidence>
<evidence type="ECO:0000256" key="5">
    <source>
        <dbReference type="NCBIfam" id="TIGR00205"/>
    </source>
</evidence>